<dbReference type="Gene3D" id="3.40.50.10330">
    <property type="entry name" value="Probable inorganic polyphosphate/atp-NAD kinase, domain 1"/>
    <property type="match status" value="1"/>
</dbReference>
<dbReference type="InterPro" id="IPR016064">
    <property type="entry name" value="NAD/diacylglycerol_kinase_sf"/>
</dbReference>
<dbReference type="InterPro" id="IPR050187">
    <property type="entry name" value="Lipid_Phosphate_FormReg"/>
</dbReference>
<organism evidence="2">
    <name type="scientific">freshwater metagenome</name>
    <dbReference type="NCBI Taxonomy" id="449393"/>
    <lineage>
        <taxon>unclassified sequences</taxon>
        <taxon>metagenomes</taxon>
        <taxon>ecological metagenomes</taxon>
    </lineage>
</organism>
<dbReference type="PROSITE" id="PS50146">
    <property type="entry name" value="DAGK"/>
    <property type="match status" value="1"/>
</dbReference>
<dbReference type="InterPro" id="IPR017438">
    <property type="entry name" value="ATP-NAD_kinase_N"/>
</dbReference>
<dbReference type="SUPFAM" id="SSF111331">
    <property type="entry name" value="NAD kinase/diacylglycerol kinase-like"/>
    <property type="match status" value="1"/>
</dbReference>
<protein>
    <submittedName>
        <fullName evidence="2">Unannotated protein</fullName>
    </submittedName>
</protein>
<sequence length="328" mass="35244">MRILLVVNSFASSVTARNTVIVHRALSRAHDVQVVETNRRGHATRFAQDAAHRGVDLVISFGGDGTLNEVATGVAGTETALGVLPGGSTNVFARTIGLPNDPVAAVDLLVKGLADPEANIRPIGLGRVNGRFFCFHTGIGYDAAVVRTVETRASLKRWAGHPLFIYAALKTWMFGYDRSRPHFSVTADGAIGGPGGLDPESTGLTADRFDPTRRVDDGYFTVVLNTNPYSFLGNRPLDLSPEAGLDKPLVAVTFRTMSAVAIIRTLAGALRGGGVTPNENVARFDDVHELIVEHHTPFPYQVDGDYLGETGRLHFRHVPDAVKLLFPA</sequence>
<feature type="domain" description="DAGKc" evidence="1">
    <location>
        <begin position="1"/>
        <end position="132"/>
    </location>
</feature>
<evidence type="ECO:0000259" key="1">
    <source>
        <dbReference type="PROSITE" id="PS50146"/>
    </source>
</evidence>
<dbReference type="AlphaFoldDB" id="A0A6J6GK10"/>
<reference evidence="2" key="1">
    <citation type="submission" date="2020-05" db="EMBL/GenBank/DDBJ databases">
        <authorList>
            <person name="Chiriac C."/>
            <person name="Salcher M."/>
            <person name="Ghai R."/>
            <person name="Kavagutti S V."/>
        </authorList>
    </citation>
    <scope>NUCLEOTIDE SEQUENCE</scope>
</reference>
<evidence type="ECO:0000313" key="2">
    <source>
        <dbReference type="EMBL" id="CAB4599993.1"/>
    </source>
</evidence>
<proteinExistence type="predicted"/>
<dbReference type="Gene3D" id="2.60.200.40">
    <property type="match status" value="1"/>
</dbReference>
<dbReference type="SMART" id="SM00046">
    <property type="entry name" value="DAGKc"/>
    <property type="match status" value="1"/>
</dbReference>
<dbReference type="PANTHER" id="PTHR12358">
    <property type="entry name" value="SPHINGOSINE KINASE"/>
    <property type="match status" value="1"/>
</dbReference>
<dbReference type="EMBL" id="CAEZTS010000299">
    <property type="protein sequence ID" value="CAB4599993.1"/>
    <property type="molecule type" value="Genomic_DNA"/>
</dbReference>
<dbReference type="InterPro" id="IPR001206">
    <property type="entry name" value="Diacylglycerol_kinase_cat_dom"/>
</dbReference>
<name>A0A6J6GK10_9ZZZZ</name>
<dbReference type="PANTHER" id="PTHR12358:SF106">
    <property type="entry name" value="LIPID KINASE YEGS"/>
    <property type="match status" value="1"/>
</dbReference>
<dbReference type="GO" id="GO:0004143">
    <property type="term" value="F:ATP-dependent diacylglycerol kinase activity"/>
    <property type="evidence" value="ECO:0007669"/>
    <property type="project" value="TreeGrafter"/>
</dbReference>
<accession>A0A6J6GK10</accession>
<dbReference type="GO" id="GO:0005886">
    <property type="term" value="C:plasma membrane"/>
    <property type="evidence" value="ECO:0007669"/>
    <property type="project" value="TreeGrafter"/>
</dbReference>
<dbReference type="Pfam" id="PF00781">
    <property type="entry name" value="DAGK_cat"/>
    <property type="match status" value="1"/>
</dbReference>
<gene>
    <name evidence="2" type="ORF">UFOPK1722_02150</name>
</gene>